<dbReference type="EMBL" id="JACOPO010000002">
    <property type="protein sequence ID" value="MBC5722036.1"/>
    <property type="molecule type" value="Genomic_DNA"/>
</dbReference>
<dbReference type="Proteomes" id="UP000628736">
    <property type="component" value="Unassembled WGS sequence"/>
</dbReference>
<feature type="domain" description="Amidohydrolase-related" evidence="1">
    <location>
        <begin position="53"/>
        <end position="382"/>
    </location>
</feature>
<dbReference type="SUPFAM" id="SSF51556">
    <property type="entry name" value="Metallo-dependent hydrolases"/>
    <property type="match status" value="1"/>
</dbReference>
<gene>
    <name evidence="2" type="ORF">H8S11_04295</name>
</gene>
<evidence type="ECO:0000313" key="2">
    <source>
        <dbReference type="EMBL" id="MBC5722036.1"/>
    </source>
</evidence>
<keyword evidence="3" id="KW-1185">Reference proteome</keyword>
<dbReference type="PANTHER" id="PTHR43135:SF3">
    <property type="entry name" value="ALPHA-D-RIBOSE 1-METHYLPHOSPHONATE 5-TRIPHOSPHATE DIPHOSPHATASE"/>
    <property type="match status" value="1"/>
</dbReference>
<evidence type="ECO:0000259" key="1">
    <source>
        <dbReference type="Pfam" id="PF01979"/>
    </source>
</evidence>
<protein>
    <submittedName>
        <fullName evidence="2">Amidohydrolase</fullName>
    </submittedName>
</protein>
<dbReference type="CDD" id="cd01309">
    <property type="entry name" value="Met_dep_hydrolase_C"/>
    <property type="match status" value="1"/>
</dbReference>
<proteinExistence type="predicted"/>
<organism evidence="2 3">
    <name type="scientific">Flintibacter hominis</name>
    <dbReference type="NCBI Taxonomy" id="2763048"/>
    <lineage>
        <taxon>Bacteria</taxon>
        <taxon>Bacillati</taxon>
        <taxon>Bacillota</taxon>
        <taxon>Clostridia</taxon>
        <taxon>Eubacteriales</taxon>
        <taxon>Flintibacter</taxon>
    </lineage>
</organism>
<comment type="caution">
    <text evidence="2">The sequence shown here is derived from an EMBL/GenBank/DDBJ whole genome shotgun (WGS) entry which is preliminary data.</text>
</comment>
<evidence type="ECO:0000313" key="3">
    <source>
        <dbReference type="Proteomes" id="UP000628736"/>
    </source>
</evidence>
<dbReference type="PANTHER" id="PTHR43135">
    <property type="entry name" value="ALPHA-D-RIBOSE 1-METHYLPHOSPHONATE 5-TRIPHOSPHATE DIPHOSPHATASE"/>
    <property type="match status" value="1"/>
</dbReference>
<dbReference type="GO" id="GO:0016810">
    <property type="term" value="F:hydrolase activity, acting on carbon-nitrogen (but not peptide) bonds"/>
    <property type="evidence" value="ECO:0007669"/>
    <property type="project" value="InterPro"/>
</dbReference>
<dbReference type="RefSeq" id="WP_186852304.1">
    <property type="nucleotide sequence ID" value="NZ_JACOPO010000002.1"/>
</dbReference>
<dbReference type="AlphaFoldDB" id="A0A8J6J7D1"/>
<dbReference type="Gene3D" id="3.20.20.140">
    <property type="entry name" value="Metal-dependent hydrolases"/>
    <property type="match status" value="1"/>
</dbReference>
<dbReference type="InterPro" id="IPR032466">
    <property type="entry name" value="Metal_Hydrolase"/>
</dbReference>
<dbReference type="Pfam" id="PF01979">
    <property type="entry name" value="Amidohydro_1"/>
    <property type="match status" value="1"/>
</dbReference>
<dbReference type="InterPro" id="IPR006680">
    <property type="entry name" value="Amidohydro-rel"/>
</dbReference>
<sequence>MLIINGTVHTMDGLTIPNGYVAVSGDKIAKVGPMEECPDHWEGETLDARQGHILPGFIDAHCHLGMFGDALGFEADDGNEATDPCTPHLRAIDAVNPLDRCFEEARQAGVTTVLTGPGSANPISGQFAAIKTTGKWVDAMVVQAPAAMKLALGENPKCVYNERHETPVTRMATAAIIRENLAKALEYGEKLERAAEDEEEDKPDYDAKLEALLPVVRGELPVHIHAHRADDIATAIRISKEFGLKCVIVHGTEAHLIPELLVQEGVPVITGPCLGDRSKPELANMTIESPAVLALHGVKTAICTDHPEVPVQHLALCAAMAVKGGMNPEAALAAITINPAQIAGIDNRVGSLTPGKDADIVITSGHPINLFSRVQTVLIGGQRIKG</sequence>
<dbReference type="InterPro" id="IPR051781">
    <property type="entry name" value="Metallo-dep_Hydrolase"/>
</dbReference>
<name>A0A8J6J7D1_9FIRM</name>
<reference evidence="2" key="1">
    <citation type="submission" date="2020-08" db="EMBL/GenBank/DDBJ databases">
        <title>Genome public.</title>
        <authorList>
            <person name="Liu C."/>
            <person name="Sun Q."/>
        </authorList>
    </citation>
    <scope>NUCLEOTIDE SEQUENCE</scope>
    <source>
        <strain evidence="2">NSJ-23</strain>
    </source>
</reference>
<dbReference type="InterPro" id="IPR011059">
    <property type="entry name" value="Metal-dep_hydrolase_composite"/>
</dbReference>
<accession>A0A8J6J7D1</accession>
<dbReference type="SUPFAM" id="SSF51338">
    <property type="entry name" value="Composite domain of metallo-dependent hydrolases"/>
    <property type="match status" value="1"/>
</dbReference>